<proteinExistence type="predicted"/>
<dbReference type="AlphaFoldDB" id="A0A7N0T2T6"/>
<dbReference type="EnsemblPlants" id="Kaladp0019s0106.1.v1.1">
    <property type="protein sequence ID" value="Kaladp0019s0106.1.v1.1.CDS.1"/>
    <property type="gene ID" value="Kaladp0019s0106.v1.1"/>
</dbReference>
<reference evidence="1" key="1">
    <citation type="submission" date="2021-01" db="UniProtKB">
        <authorList>
            <consortium name="EnsemblPlants"/>
        </authorList>
    </citation>
    <scope>IDENTIFICATION</scope>
</reference>
<dbReference type="Proteomes" id="UP000594263">
    <property type="component" value="Unplaced"/>
</dbReference>
<evidence type="ECO:0000313" key="1">
    <source>
        <dbReference type="EnsemblPlants" id="Kaladp0019s0106.1.v1.1.CDS.1"/>
    </source>
</evidence>
<accession>A0A7N0T2T6</accession>
<protein>
    <submittedName>
        <fullName evidence="1">Uncharacterized protein</fullName>
    </submittedName>
</protein>
<organism evidence="1 2">
    <name type="scientific">Kalanchoe fedtschenkoi</name>
    <name type="common">Lavender scallops</name>
    <name type="synonym">South American air plant</name>
    <dbReference type="NCBI Taxonomy" id="63787"/>
    <lineage>
        <taxon>Eukaryota</taxon>
        <taxon>Viridiplantae</taxon>
        <taxon>Streptophyta</taxon>
        <taxon>Embryophyta</taxon>
        <taxon>Tracheophyta</taxon>
        <taxon>Spermatophyta</taxon>
        <taxon>Magnoliopsida</taxon>
        <taxon>eudicotyledons</taxon>
        <taxon>Gunneridae</taxon>
        <taxon>Pentapetalae</taxon>
        <taxon>Saxifragales</taxon>
        <taxon>Crassulaceae</taxon>
        <taxon>Kalanchoe</taxon>
    </lineage>
</organism>
<evidence type="ECO:0000313" key="2">
    <source>
        <dbReference type="Proteomes" id="UP000594263"/>
    </source>
</evidence>
<name>A0A7N0T2T6_KALFE</name>
<keyword evidence="2" id="KW-1185">Reference proteome</keyword>
<sequence length="53" mass="6243">MFFLHDFHSPTNKKTKDTLRVKGVIKRTLVKSSYAKLIIQLLMKCIHKKITNQ</sequence>
<dbReference type="Gramene" id="Kaladp0019s0106.1.v1.1">
    <property type="protein sequence ID" value="Kaladp0019s0106.1.v1.1.CDS.1"/>
    <property type="gene ID" value="Kaladp0019s0106.v1.1"/>
</dbReference>